<name>A0AAV9IL46_9RHOD</name>
<evidence type="ECO:0000259" key="1">
    <source>
        <dbReference type="Pfam" id="PF00175"/>
    </source>
</evidence>
<dbReference type="Gene3D" id="3.40.50.80">
    <property type="entry name" value="Nucleotide-binding domain of ferredoxin-NADP reductase (FNR) module"/>
    <property type="match status" value="1"/>
</dbReference>
<protein>
    <recommendedName>
        <fullName evidence="1">Oxidoreductase FAD/NAD(P)-binding domain-containing protein</fullName>
    </recommendedName>
</protein>
<dbReference type="GO" id="GO:0016491">
    <property type="term" value="F:oxidoreductase activity"/>
    <property type="evidence" value="ECO:0007669"/>
    <property type="project" value="InterPro"/>
</dbReference>
<accession>A0AAV9IL46</accession>
<dbReference type="PANTHER" id="PTHR47215">
    <property type="match status" value="1"/>
</dbReference>
<sequence>MQLFIGPCPTKSTFTYKWIDGSLTKLCKNIGVVFYRTLGSRKSLRRKIRRVPVSELEGWHKARVISNIHESEGHRSICLEPPIRVLQQYTNPGMFVKLSNGKDKPNFFAVASAVNSPFLEFLVKKTHSTAWLCEMEKGGLVLMSSLMGKGFQLSRLSDVEHIYLLATGSGISPLKAVIESPQFQQLATKKDLQLYYGVRTPDRFSYLSRFSLWRQSGIRIHQICSTDASGRWTGRVGYVQHCLKQDGLANPKKSGALLCGVKGMIEEVTEWLQTQGVPSDKILTNF</sequence>
<evidence type="ECO:0000313" key="2">
    <source>
        <dbReference type="EMBL" id="KAK4528192.1"/>
    </source>
</evidence>
<dbReference type="PANTHER" id="PTHR47215:SF1">
    <property type="entry name" value="F9L1.8 PROTEIN"/>
    <property type="match status" value="1"/>
</dbReference>
<keyword evidence="3" id="KW-1185">Reference proteome</keyword>
<reference evidence="2 3" key="1">
    <citation type="submission" date="2022-07" db="EMBL/GenBank/DDBJ databases">
        <title>Genome-wide signatures of adaptation to extreme environments.</title>
        <authorList>
            <person name="Cho C.H."/>
            <person name="Yoon H.S."/>
        </authorList>
    </citation>
    <scope>NUCLEOTIDE SEQUENCE [LARGE SCALE GENOMIC DNA]</scope>
    <source>
        <strain evidence="2 3">108.79 E11</strain>
    </source>
</reference>
<dbReference type="InterPro" id="IPR039261">
    <property type="entry name" value="FNR_nucleotide-bd"/>
</dbReference>
<evidence type="ECO:0000313" key="3">
    <source>
        <dbReference type="Proteomes" id="UP001300502"/>
    </source>
</evidence>
<dbReference type="CDD" id="cd00322">
    <property type="entry name" value="FNR_like"/>
    <property type="match status" value="1"/>
</dbReference>
<proteinExistence type="predicted"/>
<comment type="caution">
    <text evidence="2">The sequence shown here is derived from an EMBL/GenBank/DDBJ whole genome shotgun (WGS) entry which is preliminary data.</text>
</comment>
<gene>
    <name evidence="2" type="ORF">GAYE_SCF53G6127</name>
</gene>
<dbReference type="SUPFAM" id="SSF63380">
    <property type="entry name" value="Riboflavin synthase domain-like"/>
    <property type="match status" value="1"/>
</dbReference>
<dbReference type="Proteomes" id="UP001300502">
    <property type="component" value="Unassembled WGS sequence"/>
</dbReference>
<feature type="domain" description="Oxidoreductase FAD/NAD(P)-binding" evidence="1">
    <location>
        <begin position="164"/>
        <end position="268"/>
    </location>
</feature>
<dbReference type="EMBL" id="JANCYU010000061">
    <property type="protein sequence ID" value="KAK4528192.1"/>
    <property type="molecule type" value="Genomic_DNA"/>
</dbReference>
<dbReference type="InterPro" id="IPR017938">
    <property type="entry name" value="Riboflavin_synthase-like_b-brl"/>
</dbReference>
<dbReference type="InterPro" id="IPR001433">
    <property type="entry name" value="OxRdtase_FAD/NAD-bd"/>
</dbReference>
<organism evidence="2 3">
    <name type="scientific">Galdieria yellowstonensis</name>
    <dbReference type="NCBI Taxonomy" id="3028027"/>
    <lineage>
        <taxon>Eukaryota</taxon>
        <taxon>Rhodophyta</taxon>
        <taxon>Bangiophyceae</taxon>
        <taxon>Galdieriales</taxon>
        <taxon>Galdieriaceae</taxon>
        <taxon>Galdieria</taxon>
    </lineage>
</organism>
<dbReference type="SUPFAM" id="SSF52343">
    <property type="entry name" value="Ferredoxin reductase-like, C-terminal NADP-linked domain"/>
    <property type="match status" value="1"/>
</dbReference>
<dbReference type="Pfam" id="PF00175">
    <property type="entry name" value="NAD_binding_1"/>
    <property type="match status" value="1"/>
</dbReference>
<dbReference type="AlphaFoldDB" id="A0AAV9IL46"/>